<evidence type="ECO:0000259" key="3">
    <source>
        <dbReference type="PROSITE" id="PS51819"/>
    </source>
</evidence>
<comment type="subunit">
    <text evidence="1">Homodimer.</text>
</comment>
<dbReference type="PIRSF" id="PIRSF039020">
    <property type="entry name" value="EhpR"/>
    <property type="match status" value="1"/>
</dbReference>
<protein>
    <recommendedName>
        <fullName evidence="1">Phenazine antibiotic resistance protein</fullName>
    </recommendedName>
</protein>
<dbReference type="InterPro" id="IPR037523">
    <property type="entry name" value="VOC_core"/>
</dbReference>
<sequence>MLTADISILYVKNVMESSDFYESLLGCKPVEKSPTFALFVIGNKFKLGLWSCYTVEPAVNVNHTPRIATGEIVFTVQSKDDIDALYNEWCIKNKVTVIQKPVTLDFGYAFAVIDPDGHRLRVCVLGPE</sequence>
<name>A0A6B8MIT3_KLEOX</name>
<dbReference type="InterPro" id="IPR004360">
    <property type="entry name" value="Glyas_Fos-R_dOase_dom"/>
</dbReference>
<dbReference type="Pfam" id="PF00903">
    <property type="entry name" value="Glyoxalase"/>
    <property type="match status" value="1"/>
</dbReference>
<dbReference type="EMBL" id="CP046115">
    <property type="protein sequence ID" value="QGN36162.1"/>
    <property type="molecule type" value="Genomic_DNA"/>
</dbReference>
<dbReference type="InterPro" id="IPR029068">
    <property type="entry name" value="Glyas_Bleomycin-R_OHBP_Dase"/>
</dbReference>
<dbReference type="AlphaFoldDB" id="A0A6B8MIT3"/>
<evidence type="ECO:0000256" key="1">
    <source>
        <dbReference type="PIRNR" id="PIRNR039020"/>
    </source>
</evidence>
<keyword evidence="1" id="KW-0046">Antibiotic resistance</keyword>
<dbReference type="SUPFAM" id="SSF54593">
    <property type="entry name" value="Glyoxalase/Bleomycin resistance protein/Dihydroxybiphenyl dioxygenase"/>
    <property type="match status" value="1"/>
</dbReference>
<dbReference type="Gene3D" id="3.30.720.110">
    <property type="match status" value="1"/>
</dbReference>
<gene>
    <name evidence="4" type="ORF">GJ746_02070</name>
</gene>
<comment type="function">
    <text evidence="1">Required for resistance to the phenazine antibiotic.</text>
</comment>
<feature type="binding site" evidence="2">
    <location>
        <begin position="35"/>
        <end position="36"/>
    </location>
    <ligand>
        <name>D-alanylgriseoluteate</name>
        <dbReference type="ChEBI" id="CHEBI:167053"/>
    </ligand>
</feature>
<evidence type="ECO:0000313" key="4">
    <source>
        <dbReference type="EMBL" id="QGN36162.1"/>
    </source>
</evidence>
<dbReference type="Proteomes" id="UP000427108">
    <property type="component" value="Chromosome"/>
</dbReference>
<proteinExistence type="predicted"/>
<evidence type="ECO:0000256" key="2">
    <source>
        <dbReference type="PIRSR" id="PIRSR039020-50"/>
    </source>
</evidence>
<organism evidence="4 5">
    <name type="scientific">Klebsiella oxytoca</name>
    <dbReference type="NCBI Taxonomy" id="571"/>
    <lineage>
        <taxon>Bacteria</taxon>
        <taxon>Pseudomonadati</taxon>
        <taxon>Pseudomonadota</taxon>
        <taxon>Gammaproteobacteria</taxon>
        <taxon>Enterobacterales</taxon>
        <taxon>Enterobacteriaceae</taxon>
        <taxon>Klebsiella/Raoultella group</taxon>
        <taxon>Klebsiella</taxon>
    </lineage>
</organism>
<dbReference type="Gene3D" id="3.30.720.120">
    <property type="match status" value="1"/>
</dbReference>
<dbReference type="InterPro" id="IPR026275">
    <property type="entry name" value="Glyoxalase/dOase/EhpR"/>
</dbReference>
<evidence type="ECO:0000313" key="5">
    <source>
        <dbReference type="Proteomes" id="UP000427108"/>
    </source>
</evidence>
<dbReference type="OrthoDB" id="9806945at2"/>
<dbReference type="RefSeq" id="WP_154678718.1">
    <property type="nucleotide sequence ID" value="NZ_CP046115.1"/>
</dbReference>
<accession>A0A6B8MIT3</accession>
<dbReference type="GO" id="GO:0042803">
    <property type="term" value="F:protein homodimerization activity"/>
    <property type="evidence" value="ECO:0007669"/>
    <property type="project" value="UniProtKB-UniRule"/>
</dbReference>
<feature type="binding site" evidence="2">
    <location>
        <position position="50"/>
    </location>
    <ligand>
        <name>D-alanylgriseoluteate</name>
        <dbReference type="ChEBI" id="CHEBI:167053"/>
    </ligand>
</feature>
<dbReference type="PROSITE" id="PS51819">
    <property type="entry name" value="VOC"/>
    <property type="match status" value="1"/>
</dbReference>
<feature type="domain" description="VOC" evidence="3">
    <location>
        <begin position="3"/>
        <end position="125"/>
    </location>
</feature>
<reference evidence="4 5" key="1">
    <citation type="submission" date="2019-11" db="EMBL/GenBank/DDBJ databases">
        <title>Isolation and Application of One Kind of P-Hydroxybenzoic Acid Degrading Bacterium in Mitigating Cropping Obstacle of Cucumber.</title>
        <authorList>
            <person name="Wu F."/>
            <person name="An Y."/>
        </authorList>
    </citation>
    <scope>NUCLEOTIDE SEQUENCE [LARGE SCALE GENOMIC DNA]</scope>
    <source>
        <strain evidence="4 5">P620</strain>
    </source>
</reference>
<dbReference type="GO" id="GO:0046677">
    <property type="term" value="P:response to antibiotic"/>
    <property type="evidence" value="ECO:0007669"/>
    <property type="project" value="UniProtKB-UniRule"/>
</dbReference>